<sequence length="260" mass="29226">MSEPRFALVPVMSLPVIADDDGDVFLKDMQKFAGACHRYLGGHGQVDARIVIGDVGLEFPMFFNRTNLRIEDMLIFGASGHGRIWNNLVSFCLSENKCLKIQDIFMVTNHLPFHCTIEIFLDICHAAKAAEQHGLHKIWPSDELFSVLNLRDGEIQPRAGPKMILWTAAGSAGQGVAYFRPGKNSYMLAAICKILKSHGPNITRRELYRKIMERLEPLNEKLRQKNKSPQIPIIFSSVADRDPVLDGNALKPLLLAEEQF</sequence>
<gene>
    <name evidence="1" type="ORF">RDB_LOCUS100692</name>
</gene>
<evidence type="ECO:0000313" key="1">
    <source>
        <dbReference type="EMBL" id="CAE6490513.1"/>
    </source>
</evidence>
<comment type="caution">
    <text evidence="1">The sequence shown here is derived from an EMBL/GenBank/DDBJ whole genome shotgun (WGS) entry which is preliminary data.</text>
</comment>
<protein>
    <submittedName>
        <fullName evidence="1">Uncharacterized protein</fullName>
    </submittedName>
</protein>
<dbReference type="AlphaFoldDB" id="A0A8H3CNR5"/>
<dbReference type="Proteomes" id="UP000663853">
    <property type="component" value="Unassembled WGS sequence"/>
</dbReference>
<reference evidence="1" key="1">
    <citation type="submission" date="2021-01" db="EMBL/GenBank/DDBJ databases">
        <authorList>
            <person name="Kaushik A."/>
        </authorList>
    </citation>
    <scope>NUCLEOTIDE SEQUENCE</scope>
    <source>
        <strain evidence="1">AG6-10EEA</strain>
    </source>
</reference>
<proteinExistence type="predicted"/>
<organism evidence="1 2">
    <name type="scientific">Rhizoctonia solani</name>
    <dbReference type="NCBI Taxonomy" id="456999"/>
    <lineage>
        <taxon>Eukaryota</taxon>
        <taxon>Fungi</taxon>
        <taxon>Dikarya</taxon>
        <taxon>Basidiomycota</taxon>
        <taxon>Agaricomycotina</taxon>
        <taxon>Agaricomycetes</taxon>
        <taxon>Cantharellales</taxon>
        <taxon>Ceratobasidiaceae</taxon>
        <taxon>Rhizoctonia</taxon>
    </lineage>
</organism>
<accession>A0A8H3CNR5</accession>
<evidence type="ECO:0000313" key="2">
    <source>
        <dbReference type="Proteomes" id="UP000663853"/>
    </source>
</evidence>
<name>A0A8H3CNR5_9AGAM</name>
<dbReference type="EMBL" id="CAJMXA010003036">
    <property type="protein sequence ID" value="CAE6490513.1"/>
    <property type="molecule type" value="Genomic_DNA"/>
</dbReference>